<reference evidence="1 2" key="2">
    <citation type="submission" date="2017-02" db="EMBL/GenBank/DDBJ databases">
        <title>A genome survey and senescence transcriptome analysis in Lentinula edodes.</title>
        <authorList>
            <person name="Sakamoto Y."/>
            <person name="Nakade K."/>
            <person name="Sato S."/>
            <person name="Yoshida Y."/>
            <person name="Miyazaki K."/>
            <person name="Natsume S."/>
            <person name="Konno N."/>
        </authorList>
    </citation>
    <scope>NUCLEOTIDE SEQUENCE [LARGE SCALE GENOMIC DNA]</scope>
    <source>
        <strain evidence="1 2">NBRC 111202</strain>
    </source>
</reference>
<proteinExistence type="predicted"/>
<dbReference type="Proteomes" id="UP000188533">
    <property type="component" value="Unassembled WGS sequence"/>
</dbReference>
<dbReference type="AlphaFoldDB" id="A0A1Q3EN92"/>
<organism evidence="1 2">
    <name type="scientific">Lentinula edodes</name>
    <name type="common">Shiitake mushroom</name>
    <name type="synonym">Lentinus edodes</name>
    <dbReference type="NCBI Taxonomy" id="5353"/>
    <lineage>
        <taxon>Eukaryota</taxon>
        <taxon>Fungi</taxon>
        <taxon>Dikarya</taxon>
        <taxon>Basidiomycota</taxon>
        <taxon>Agaricomycotina</taxon>
        <taxon>Agaricomycetes</taxon>
        <taxon>Agaricomycetidae</taxon>
        <taxon>Agaricales</taxon>
        <taxon>Marasmiineae</taxon>
        <taxon>Omphalotaceae</taxon>
        <taxon>Lentinula</taxon>
    </lineage>
</organism>
<name>A0A1Q3EN92_LENED</name>
<evidence type="ECO:0000313" key="1">
    <source>
        <dbReference type="EMBL" id="GAW08574.1"/>
    </source>
</evidence>
<sequence>MFSTPALLYSLIWAFAHPFVAKIKIGFLTGVKHFRNRKEGRKLGAETQNLLTARRGTQNGFSASYSDEHLRGNRLGEAVQLLKRALSKYRYREFARQTMYAS</sequence>
<evidence type="ECO:0000313" key="2">
    <source>
        <dbReference type="Proteomes" id="UP000188533"/>
    </source>
</evidence>
<gene>
    <name evidence="1" type="ORF">LENED_010638</name>
</gene>
<comment type="caution">
    <text evidence="1">The sequence shown here is derived from an EMBL/GenBank/DDBJ whole genome shotgun (WGS) entry which is preliminary data.</text>
</comment>
<protein>
    <submittedName>
        <fullName evidence="1">Uncharacterized protein</fullName>
    </submittedName>
</protein>
<keyword evidence="2" id="KW-1185">Reference proteome</keyword>
<reference evidence="1 2" key="1">
    <citation type="submission" date="2016-08" db="EMBL/GenBank/DDBJ databases">
        <authorList>
            <consortium name="Lentinula edodes genome sequencing consortium"/>
            <person name="Sakamoto Y."/>
            <person name="Nakade K."/>
            <person name="Sato S."/>
            <person name="Yoshida Y."/>
            <person name="Miyazaki K."/>
            <person name="Natsume S."/>
            <person name="Konno N."/>
        </authorList>
    </citation>
    <scope>NUCLEOTIDE SEQUENCE [LARGE SCALE GENOMIC DNA]</scope>
    <source>
        <strain evidence="1 2">NBRC 111202</strain>
    </source>
</reference>
<accession>A0A1Q3EN92</accession>
<dbReference type="EMBL" id="BDGU01000665">
    <property type="protein sequence ID" value="GAW08574.1"/>
    <property type="molecule type" value="Genomic_DNA"/>
</dbReference>